<comment type="caution">
    <text evidence="4">The sequence shown here is derived from an EMBL/GenBank/DDBJ whole genome shotgun (WGS) entry which is preliminary data.</text>
</comment>
<keyword evidence="5" id="KW-1185">Reference proteome</keyword>
<dbReference type="PANTHER" id="PTHR47364">
    <property type="entry name" value="CYSTEINE PROTEINASE INHIBITOR 5"/>
    <property type="match status" value="1"/>
</dbReference>
<name>A0AAW2DSN5_9ROSI</name>
<dbReference type="Gene3D" id="3.10.450.10">
    <property type="match status" value="1"/>
</dbReference>
<dbReference type="InterPro" id="IPR046350">
    <property type="entry name" value="Cystatin_sf"/>
</dbReference>
<dbReference type="SUPFAM" id="SSF54403">
    <property type="entry name" value="Cystatin/monellin"/>
    <property type="match status" value="1"/>
</dbReference>
<dbReference type="Pfam" id="PF16845">
    <property type="entry name" value="SQAPI"/>
    <property type="match status" value="1"/>
</dbReference>
<evidence type="ECO:0000256" key="2">
    <source>
        <dbReference type="ARBA" id="ARBA00022704"/>
    </source>
</evidence>
<proteinExistence type="predicted"/>
<keyword evidence="1" id="KW-0646">Protease inhibitor</keyword>
<feature type="domain" description="Cystatin" evidence="3">
    <location>
        <begin position="46"/>
        <end position="123"/>
    </location>
</feature>
<sequence>MDLGDSAQNKRTGPPLSFVEVFKADSRKDNGTYYRLDLTAKDRLPIKNIKDHFIQSIGAISVFQYDKRSGSLLRFVEVFNGDTRVDNGTYYRLDLTAEGGVVTKKYQAIVLDRDYFNLISFTPLEH</sequence>
<dbReference type="AlphaFoldDB" id="A0AAW2DSN5"/>
<evidence type="ECO:0000259" key="3">
    <source>
        <dbReference type="Pfam" id="PF16845"/>
    </source>
</evidence>
<evidence type="ECO:0000313" key="5">
    <source>
        <dbReference type="Proteomes" id="UP001459277"/>
    </source>
</evidence>
<dbReference type="PANTHER" id="PTHR47364:SF2">
    <property type="entry name" value="CYSTEINE PROTEINASE INHIBITOR 5"/>
    <property type="match status" value="1"/>
</dbReference>
<dbReference type="Proteomes" id="UP001459277">
    <property type="component" value="Unassembled WGS sequence"/>
</dbReference>
<gene>
    <name evidence="4" type="ORF">SO802_007920</name>
</gene>
<dbReference type="EMBL" id="JAZDWU010000002">
    <property type="protein sequence ID" value="KAL0012812.1"/>
    <property type="molecule type" value="Genomic_DNA"/>
</dbReference>
<evidence type="ECO:0000256" key="1">
    <source>
        <dbReference type="ARBA" id="ARBA00022690"/>
    </source>
</evidence>
<accession>A0AAW2DSN5</accession>
<keyword evidence="2" id="KW-0789">Thiol protease inhibitor</keyword>
<evidence type="ECO:0000313" key="4">
    <source>
        <dbReference type="EMBL" id="KAL0012812.1"/>
    </source>
</evidence>
<protein>
    <recommendedName>
        <fullName evidence="3">Cystatin domain-containing protein</fullName>
    </recommendedName>
</protein>
<reference evidence="4 5" key="1">
    <citation type="submission" date="2024-01" db="EMBL/GenBank/DDBJ databases">
        <title>A telomere-to-telomere, gap-free genome of sweet tea (Lithocarpus litseifolius).</title>
        <authorList>
            <person name="Zhou J."/>
        </authorList>
    </citation>
    <scope>NUCLEOTIDE SEQUENCE [LARGE SCALE GENOMIC DNA]</scope>
    <source>
        <strain evidence="4">Zhou-2022a</strain>
        <tissue evidence="4">Leaf</tissue>
    </source>
</reference>
<dbReference type="GO" id="GO:0004869">
    <property type="term" value="F:cysteine-type endopeptidase inhibitor activity"/>
    <property type="evidence" value="ECO:0007669"/>
    <property type="project" value="UniProtKB-KW"/>
</dbReference>
<dbReference type="InterPro" id="IPR000010">
    <property type="entry name" value="Cystatin_dom"/>
</dbReference>
<organism evidence="4 5">
    <name type="scientific">Lithocarpus litseifolius</name>
    <dbReference type="NCBI Taxonomy" id="425828"/>
    <lineage>
        <taxon>Eukaryota</taxon>
        <taxon>Viridiplantae</taxon>
        <taxon>Streptophyta</taxon>
        <taxon>Embryophyta</taxon>
        <taxon>Tracheophyta</taxon>
        <taxon>Spermatophyta</taxon>
        <taxon>Magnoliopsida</taxon>
        <taxon>eudicotyledons</taxon>
        <taxon>Gunneridae</taxon>
        <taxon>Pentapetalae</taxon>
        <taxon>rosids</taxon>
        <taxon>fabids</taxon>
        <taxon>Fagales</taxon>
        <taxon>Fagaceae</taxon>
        <taxon>Lithocarpus</taxon>
    </lineage>
</organism>